<dbReference type="RefSeq" id="WP_257086776.1">
    <property type="nucleotide sequence ID" value="NZ_CP102097.1"/>
</dbReference>
<proteinExistence type="predicted"/>
<dbReference type="InterPro" id="IPR036374">
    <property type="entry name" value="OxRdtase_Mopterin-bd_sf"/>
</dbReference>
<gene>
    <name evidence="1" type="ORF">NP165_16150</name>
</gene>
<dbReference type="EMBL" id="CP102097">
    <property type="protein sequence ID" value="UUM33078.1"/>
    <property type="molecule type" value="Genomic_DNA"/>
</dbReference>
<name>A0ABY5LQG2_9VIBR</name>
<accession>A0ABY5LQG2</accession>
<evidence type="ECO:0008006" key="3">
    <source>
        <dbReference type="Google" id="ProtNLM"/>
    </source>
</evidence>
<keyword evidence="2" id="KW-1185">Reference proteome</keyword>
<dbReference type="SUPFAM" id="SSF56524">
    <property type="entry name" value="Oxidoreductase molybdopterin-binding domain"/>
    <property type="match status" value="1"/>
</dbReference>
<evidence type="ECO:0000313" key="2">
    <source>
        <dbReference type="Proteomes" id="UP001058602"/>
    </source>
</evidence>
<evidence type="ECO:0000313" key="1">
    <source>
        <dbReference type="EMBL" id="UUM33078.1"/>
    </source>
</evidence>
<organism evidence="1 2">
    <name type="scientific">Vibrio japonicus</name>
    <dbReference type="NCBI Taxonomy" id="1824638"/>
    <lineage>
        <taxon>Bacteria</taxon>
        <taxon>Pseudomonadati</taxon>
        <taxon>Pseudomonadota</taxon>
        <taxon>Gammaproteobacteria</taxon>
        <taxon>Vibrionales</taxon>
        <taxon>Vibrionaceae</taxon>
        <taxon>Vibrio</taxon>
    </lineage>
</organism>
<reference evidence="1" key="1">
    <citation type="submission" date="2022-07" db="EMBL/GenBank/DDBJ databases">
        <title>Complete genome of Vibrio japonicus strain JCM 31412T and phylogenomic assessment of the Nereis clade of the genus Vibrio.</title>
        <authorList>
            <person name="Shlafstein M.D."/>
            <person name="Emsley S.A."/>
            <person name="Ushijima B."/>
            <person name="Videau P."/>
            <person name="Saw J.H."/>
        </authorList>
    </citation>
    <scope>NUCLEOTIDE SEQUENCE</scope>
    <source>
        <strain evidence="1">JCM 31412</strain>
    </source>
</reference>
<dbReference type="Proteomes" id="UP001058602">
    <property type="component" value="Chromosome 2"/>
</dbReference>
<dbReference type="Gene3D" id="3.90.420.10">
    <property type="entry name" value="Oxidoreductase, molybdopterin-binding domain"/>
    <property type="match status" value="1"/>
</dbReference>
<sequence>MSFQAASSPLIVQTGEQEPSALSYTEMVEKFAQTTLKTKLPWFEEEQTFTGIKVTDLLKFYKIEDVTSVSFLALNDYTATTKIEDIYSYEPIIAYEINREKIKVRDKGPYWLIFNLKKYPELDNIDFHAQMVWQINKITIHSKHDSTKT</sequence>
<protein>
    <recommendedName>
        <fullName evidence="3">Oxidoreductase molybdopterin-binding domain-containing protein</fullName>
    </recommendedName>
</protein>